<dbReference type="EMBL" id="JAPWTJ010000633">
    <property type="protein sequence ID" value="KAJ8976766.1"/>
    <property type="molecule type" value="Genomic_DNA"/>
</dbReference>
<dbReference type="Proteomes" id="UP001162164">
    <property type="component" value="Unassembled WGS sequence"/>
</dbReference>
<proteinExistence type="predicted"/>
<comment type="caution">
    <text evidence="1">The sequence shown here is derived from an EMBL/GenBank/DDBJ whole genome shotgun (WGS) entry which is preliminary data.</text>
</comment>
<protein>
    <submittedName>
        <fullName evidence="1">Uncharacterized protein</fullName>
    </submittedName>
</protein>
<evidence type="ECO:0000313" key="1">
    <source>
        <dbReference type="EMBL" id="KAJ8976766.1"/>
    </source>
</evidence>
<reference evidence="1" key="1">
    <citation type="journal article" date="2023" name="Insect Mol. Biol.">
        <title>Genome sequencing provides insights into the evolution of gene families encoding plant cell wall-degrading enzymes in longhorned beetles.</title>
        <authorList>
            <person name="Shin N.R."/>
            <person name="Okamura Y."/>
            <person name="Kirsch R."/>
            <person name="Pauchet Y."/>
        </authorList>
    </citation>
    <scope>NUCLEOTIDE SEQUENCE</scope>
    <source>
        <strain evidence="1">MMC_N1</strain>
    </source>
</reference>
<name>A0ABQ9JFR7_9CUCU</name>
<organism evidence="1 2">
    <name type="scientific">Molorchus minor</name>
    <dbReference type="NCBI Taxonomy" id="1323400"/>
    <lineage>
        <taxon>Eukaryota</taxon>
        <taxon>Metazoa</taxon>
        <taxon>Ecdysozoa</taxon>
        <taxon>Arthropoda</taxon>
        <taxon>Hexapoda</taxon>
        <taxon>Insecta</taxon>
        <taxon>Pterygota</taxon>
        <taxon>Neoptera</taxon>
        <taxon>Endopterygota</taxon>
        <taxon>Coleoptera</taxon>
        <taxon>Polyphaga</taxon>
        <taxon>Cucujiformia</taxon>
        <taxon>Chrysomeloidea</taxon>
        <taxon>Cerambycidae</taxon>
        <taxon>Lamiinae</taxon>
        <taxon>Monochamini</taxon>
        <taxon>Molorchus</taxon>
    </lineage>
</organism>
<sequence length="137" mass="16429">MREIEINTVRNIMGQVRRKLRIIEDDGNVVIITIYFSHPTYLEFFYQCIFEQLMHNAEVHRTADTISIPLPRPKADARRLVQRCLYKYLYHLFRNLDPTLHRMKTFNLKSILLLHIPTPWNYNLEMSLLGINSTPWN</sequence>
<evidence type="ECO:0000313" key="2">
    <source>
        <dbReference type="Proteomes" id="UP001162164"/>
    </source>
</evidence>
<accession>A0ABQ9JFR7</accession>
<gene>
    <name evidence="1" type="ORF">NQ317_018873</name>
</gene>
<keyword evidence="2" id="KW-1185">Reference proteome</keyword>